<reference evidence="2 3" key="1">
    <citation type="submission" date="2019-03" db="EMBL/GenBank/DDBJ databases">
        <title>Genomic Encyclopedia of Archaeal and Bacterial Type Strains, Phase II (KMG-II): from individual species to whole genera.</title>
        <authorList>
            <person name="Goeker M."/>
        </authorList>
    </citation>
    <scope>NUCLEOTIDE SEQUENCE [LARGE SCALE GENOMIC DNA]</scope>
    <source>
        <strain evidence="2 3">DSM 28323</strain>
    </source>
</reference>
<dbReference type="OrthoDB" id="140980at2"/>
<name>A0A4R6IV76_9BACT</name>
<keyword evidence="1" id="KW-0472">Membrane</keyword>
<feature type="transmembrane region" description="Helical" evidence="1">
    <location>
        <begin position="58"/>
        <end position="78"/>
    </location>
</feature>
<keyword evidence="3" id="KW-1185">Reference proteome</keyword>
<dbReference type="EMBL" id="SNWP01000011">
    <property type="protein sequence ID" value="TDO26543.1"/>
    <property type="molecule type" value="Genomic_DNA"/>
</dbReference>
<feature type="transmembrane region" description="Helical" evidence="1">
    <location>
        <begin position="331"/>
        <end position="348"/>
    </location>
</feature>
<dbReference type="RefSeq" id="WP_133474387.1">
    <property type="nucleotide sequence ID" value="NZ_SNWP01000011.1"/>
</dbReference>
<feature type="transmembrane region" description="Helical" evidence="1">
    <location>
        <begin position="368"/>
        <end position="388"/>
    </location>
</feature>
<evidence type="ECO:0000313" key="3">
    <source>
        <dbReference type="Proteomes" id="UP000295741"/>
    </source>
</evidence>
<dbReference type="PANTHER" id="PTHR43044:SF1">
    <property type="entry name" value="QUINOL:CYTOCHROME C OXIDOREDUCTASE QUINONE-BINDING SUBUNIT 2"/>
    <property type="match status" value="1"/>
</dbReference>
<evidence type="ECO:0000256" key="1">
    <source>
        <dbReference type="SAM" id="Phobius"/>
    </source>
</evidence>
<comment type="caution">
    <text evidence="2">The sequence shown here is derived from an EMBL/GenBank/DDBJ whole genome shotgun (WGS) entry which is preliminary data.</text>
</comment>
<feature type="transmembrane region" description="Helical" evidence="1">
    <location>
        <begin position="20"/>
        <end position="38"/>
    </location>
</feature>
<dbReference type="AlphaFoldDB" id="A0A4R6IV76"/>
<dbReference type="PANTHER" id="PTHR43044">
    <property type="match status" value="1"/>
</dbReference>
<feature type="transmembrane region" description="Helical" evidence="1">
    <location>
        <begin position="307"/>
        <end position="324"/>
    </location>
</feature>
<dbReference type="Proteomes" id="UP000295741">
    <property type="component" value="Unassembled WGS sequence"/>
</dbReference>
<feature type="transmembrane region" description="Helical" evidence="1">
    <location>
        <begin position="265"/>
        <end position="287"/>
    </location>
</feature>
<sequence>MASIKTQFEIPGKMKTWSYALIGVGLVALVAGLVIKGFSADEHEQTQFWGTLMYNTIFWTLICNASMFFICVTTLAMGGWQQSFRRIPEAISTMVPIFGAITFAVLIYVVAGHKHHIYHWLDSEAVANDPILKGKAGFLNPVFFIVWTTLTIGLWSILGWRMRQLSSEADEAPMDAEKGASFIWRNTIRAALFTVWFALTVGSTIPWLWMMSIDAHWYSTMYSWYTFASSFVSGMSLVALWVIYLKNKGYLELTSQEHLHDIGKFMFAFSIFWTYLWFSQYMLIWYANIPEETVYFKHRVQGPYKGIFFLNLIINFLCPLLILMKRSAKRNYTLITFMAVLIIFGHWIDFYQMVMGSLSKEHVTLGWLDFGILSLFVGMMILGVGKALTKKPLVPKYHPFLKESVIHQV</sequence>
<evidence type="ECO:0000313" key="2">
    <source>
        <dbReference type="EMBL" id="TDO26543.1"/>
    </source>
</evidence>
<gene>
    <name evidence="2" type="ORF">BC659_1850</name>
</gene>
<feature type="transmembrane region" description="Helical" evidence="1">
    <location>
        <begin position="190"/>
        <end position="210"/>
    </location>
</feature>
<organism evidence="2 3">
    <name type="scientific">Sediminibacterium goheungense</name>
    <dbReference type="NCBI Taxonomy" id="1086393"/>
    <lineage>
        <taxon>Bacteria</taxon>
        <taxon>Pseudomonadati</taxon>
        <taxon>Bacteroidota</taxon>
        <taxon>Chitinophagia</taxon>
        <taxon>Chitinophagales</taxon>
        <taxon>Chitinophagaceae</taxon>
        <taxon>Sediminibacterium</taxon>
    </lineage>
</organism>
<keyword evidence="1" id="KW-0812">Transmembrane</keyword>
<protein>
    <submittedName>
        <fullName evidence="2">Quinol:cytochrome c oxidoreductase quinone-binding subunit 2</fullName>
    </submittedName>
</protein>
<feature type="transmembrane region" description="Helical" evidence="1">
    <location>
        <begin position="138"/>
        <end position="158"/>
    </location>
</feature>
<feature type="transmembrane region" description="Helical" evidence="1">
    <location>
        <begin position="90"/>
        <end position="111"/>
    </location>
</feature>
<proteinExistence type="predicted"/>
<accession>A0A4R6IV76</accession>
<feature type="transmembrane region" description="Helical" evidence="1">
    <location>
        <begin position="222"/>
        <end position="244"/>
    </location>
</feature>
<keyword evidence="1" id="KW-1133">Transmembrane helix</keyword>